<dbReference type="Proteomes" id="UP000789525">
    <property type="component" value="Unassembled WGS sequence"/>
</dbReference>
<keyword evidence="2" id="KW-1185">Reference proteome</keyword>
<reference evidence="1" key="1">
    <citation type="submission" date="2021-06" db="EMBL/GenBank/DDBJ databases">
        <authorList>
            <person name="Kallberg Y."/>
            <person name="Tangrot J."/>
            <person name="Rosling A."/>
        </authorList>
    </citation>
    <scope>NUCLEOTIDE SEQUENCE</scope>
    <source>
        <strain evidence="1">CL356</strain>
    </source>
</reference>
<sequence length="180" mass="20210">MSDVFTVYPPKTFPGMSESTFLSRSFSDQGVRIRIRKEHRIQMKRPTSSRHSDVADGEDNVNDDDVDMSEVSRRKRSRCSSTPPVDLRSMGSPYYQQSSPPLLTNDGNGGANSFYRPPPLPPSIENNPYELSSSSSPLLHRRSRDYESTYSDFRPTTPGLSISPLLIPDHCVLTLPTSRN</sequence>
<gene>
    <name evidence="1" type="ORF">ACOLOM_LOCUS4346</name>
</gene>
<feature type="non-terminal residue" evidence="1">
    <location>
        <position position="180"/>
    </location>
</feature>
<accession>A0ACA9LLJ9</accession>
<evidence type="ECO:0000313" key="1">
    <source>
        <dbReference type="EMBL" id="CAG8537854.1"/>
    </source>
</evidence>
<name>A0ACA9LLJ9_9GLOM</name>
<evidence type="ECO:0000313" key="2">
    <source>
        <dbReference type="Proteomes" id="UP000789525"/>
    </source>
</evidence>
<proteinExistence type="predicted"/>
<comment type="caution">
    <text evidence="1">The sequence shown here is derived from an EMBL/GenBank/DDBJ whole genome shotgun (WGS) entry which is preliminary data.</text>
</comment>
<dbReference type="EMBL" id="CAJVPT010007129">
    <property type="protein sequence ID" value="CAG8537854.1"/>
    <property type="molecule type" value="Genomic_DNA"/>
</dbReference>
<protein>
    <submittedName>
        <fullName evidence="1">16914_t:CDS:1</fullName>
    </submittedName>
</protein>
<organism evidence="1 2">
    <name type="scientific">Acaulospora colombiana</name>
    <dbReference type="NCBI Taxonomy" id="27376"/>
    <lineage>
        <taxon>Eukaryota</taxon>
        <taxon>Fungi</taxon>
        <taxon>Fungi incertae sedis</taxon>
        <taxon>Mucoromycota</taxon>
        <taxon>Glomeromycotina</taxon>
        <taxon>Glomeromycetes</taxon>
        <taxon>Diversisporales</taxon>
        <taxon>Acaulosporaceae</taxon>
        <taxon>Acaulospora</taxon>
    </lineage>
</organism>